<dbReference type="AlphaFoldDB" id="A0AAW2Y0K3"/>
<organism evidence="2">
    <name type="scientific">Sesamum latifolium</name>
    <dbReference type="NCBI Taxonomy" id="2727402"/>
    <lineage>
        <taxon>Eukaryota</taxon>
        <taxon>Viridiplantae</taxon>
        <taxon>Streptophyta</taxon>
        <taxon>Embryophyta</taxon>
        <taxon>Tracheophyta</taxon>
        <taxon>Spermatophyta</taxon>
        <taxon>Magnoliopsida</taxon>
        <taxon>eudicotyledons</taxon>
        <taxon>Gunneridae</taxon>
        <taxon>Pentapetalae</taxon>
        <taxon>asterids</taxon>
        <taxon>lamiids</taxon>
        <taxon>Lamiales</taxon>
        <taxon>Pedaliaceae</taxon>
        <taxon>Sesamum</taxon>
    </lineage>
</organism>
<reference evidence="2" key="1">
    <citation type="submission" date="2020-06" db="EMBL/GenBank/DDBJ databases">
        <authorList>
            <person name="Li T."/>
            <person name="Hu X."/>
            <person name="Zhang T."/>
            <person name="Song X."/>
            <person name="Zhang H."/>
            <person name="Dai N."/>
            <person name="Sheng W."/>
            <person name="Hou X."/>
            <person name="Wei L."/>
        </authorList>
    </citation>
    <scope>NUCLEOTIDE SEQUENCE</scope>
    <source>
        <strain evidence="2">KEN1</strain>
        <tissue evidence="2">Leaf</tissue>
    </source>
</reference>
<dbReference type="EMBL" id="JACGWN010000002">
    <property type="protein sequence ID" value="KAL0458666.1"/>
    <property type="molecule type" value="Genomic_DNA"/>
</dbReference>
<sequence length="176" mass="19649">MRYKAWPHFPAWREIFGKDRAIGDGAEDDEVAASIARGERQTTPEPDYVPTADCNPEHGFVSNNEDEAPFPNINIDSTSPSTNAHKESSGSGSKKRPRRVGIDAEERLVDMVGTFCKDANSRISSLTKVLEREFGNEENSDQVEDAVAEVEGLDENEQLVIIQRLHNNPKDLHLLF</sequence>
<accession>A0AAW2Y0K3</accession>
<gene>
    <name evidence="2" type="ORF">Slati_0493800</name>
</gene>
<evidence type="ECO:0000256" key="1">
    <source>
        <dbReference type="SAM" id="MobiDB-lite"/>
    </source>
</evidence>
<feature type="compositionally biased region" description="Polar residues" evidence="1">
    <location>
        <begin position="74"/>
        <end position="83"/>
    </location>
</feature>
<evidence type="ECO:0000313" key="2">
    <source>
        <dbReference type="EMBL" id="KAL0458666.1"/>
    </source>
</evidence>
<reference evidence="2" key="2">
    <citation type="journal article" date="2024" name="Plant">
        <title>Genomic evolution and insights into agronomic trait innovations of Sesamum species.</title>
        <authorList>
            <person name="Miao H."/>
            <person name="Wang L."/>
            <person name="Qu L."/>
            <person name="Liu H."/>
            <person name="Sun Y."/>
            <person name="Le M."/>
            <person name="Wang Q."/>
            <person name="Wei S."/>
            <person name="Zheng Y."/>
            <person name="Lin W."/>
            <person name="Duan Y."/>
            <person name="Cao H."/>
            <person name="Xiong S."/>
            <person name="Wang X."/>
            <person name="Wei L."/>
            <person name="Li C."/>
            <person name="Ma Q."/>
            <person name="Ju M."/>
            <person name="Zhao R."/>
            <person name="Li G."/>
            <person name="Mu C."/>
            <person name="Tian Q."/>
            <person name="Mei H."/>
            <person name="Zhang T."/>
            <person name="Gao T."/>
            <person name="Zhang H."/>
        </authorList>
    </citation>
    <scope>NUCLEOTIDE SEQUENCE</scope>
    <source>
        <strain evidence="2">KEN1</strain>
    </source>
</reference>
<name>A0AAW2Y0K3_9LAMI</name>
<feature type="region of interest" description="Disordered" evidence="1">
    <location>
        <begin position="21"/>
        <end position="102"/>
    </location>
</feature>
<protein>
    <submittedName>
        <fullName evidence="2">Uncharacterized protein</fullName>
    </submittedName>
</protein>
<proteinExistence type="predicted"/>
<comment type="caution">
    <text evidence="2">The sequence shown here is derived from an EMBL/GenBank/DDBJ whole genome shotgun (WGS) entry which is preliminary data.</text>
</comment>